<dbReference type="PROSITE" id="PS51192">
    <property type="entry name" value="HELICASE_ATP_BIND_1"/>
    <property type="match status" value="1"/>
</dbReference>
<dbReference type="CDD" id="cd18799">
    <property type="entry name" value="SF2_C_EcoAI-like"/>
    <property type="match status" value="1"/>
</dbReference>
<dbReference type="PANTHER" id="PTHR47396:SF1">
    <property type="entry name" value="ATP-DEPENDENT HELICASE IRC3-RELATED"/>
    <property type="match status" value="1"/>
</dbReference>
<dbReference type="AlphaFoldDB" id="A0A0R2EE02"/>
<keyword evidence="4" id="KW-1185">Reference proteome</keyword>
<dbReference type="InterPro" id="IPR025202">
    <property type="entry name" value="PLD-like_dom"/>
</dbReference>
<keyword evidence="3" id="KW-0547">Nucleotide-binding</keyword>
<feature type="domain" description="Helicase C-terminal" evidence="2">
    <location>
        <begin position="438"/>
        <end position="589"/>
    </location>
</feature>
<dbReference type="Gene3D" id="3.30.870.10">
    <property type="entry name" value="Endonuclease Chain A"/>
    <property type="match status" value="1"/>
</dbReference>
<dbReference type="GO" id="GO:0016787">
    <property type="term" value="F:hydrolase activity"/>
    <property type="evidence" value="ECO:0007669"/>
    <property type="project" value="InterPro"/>
</dbReference>
<dbReference type="PROSITE" id="PS51194">
    <property type="entry name" value="HELICASE_CTER"/>
    <property type="match status" value="1"/>
</dbReference>
<dbReference type="InterPro" id="IPR050742">
    <property type="entry name" value="Helicase_Restrict-Modif_Enz"/>
</dbReference>
<keyword evidence="3" id="KW-0067">ATP-binding</keyword>
<comment type="caution">
    <text evidence="3">The sequence shown here is derived from an EMBL/GenBank/DDBJ whole genome shotgun (WGS) entry which is preliminary data.</text>
</comment>
<dbReference type="PATRIC" id="fig|1046596.6.peg.1621"/>
<keyword evidence="3" id="KW-0347">Helicase</keyword>
<dbReference type="InterPro" id="IPR027417">
    <property type="entry name" value="P-loop_NTPase"/>
</dbReference>
<dbReference type="Pfam" id="PF00271">
    <property type="entry name" value="Helicase_C"/>
    <property type="match status" value="1"/>
</dbReference>
<dbReference type="GeneID" id="98317276"/>
<dbReference type="RefSeq" id="WP_010078118.1">
    <property type="nucleotide sequence ID" value="NZ_AYYH01000004.1"/>
</dbReference>
<organism evidence="3 4">
    <name type="scientific">Liquorilactobacillus mali KCTC 3596 = DSM 20444</name>
    <dbReference type="NCBI Taxonomy" id="1046596"/>
    <lineage>
        <taxon>Bacteria</taxon>
        <taxon>Bacillati</taxon>
        <taxon>Bacillota</taxon>
        <taxon>Bacilli</taxon>
        <taxon>Lactobacillales</taxon>
        <taxon>Lactobacillaceae</taxon>
        <taxon>Liquorilactobacillus</taxon>
    </lineage>
</organism>
<dbReference type="Pfam" id="PF04851">
    <property type="entry name" value="ResIII"/>
    <property type="match status" value="1"/>
</dbReference>
<dbReference type="SMART" id="SM00490">
    <property type="entry name" value="HELICc"/>
    <property type="match status" value="1"/>
</dbReference>
<dbReference type="GO" id="GO:0004386">
    <property type="term" value="F:helicase activity"/>
    <property type="evidence" value="ECO:0007669"/>
    <property type="project" value="UniProtKB-KW"/>
</dbReference>
<dbReference type="PANTHER" id="PTHR47396">
    <property type="entry name" value="TYPE I RESTRICTION ENZYME ECOKI R PROTEIN"/>
    <property type="match status" value="1"/>
</dbReference>
<accession>A0A0R2EE02</accession>
<proteinExistence type="predicted"/>
<dbReference type="SMART" id="SM00487">
    <property type="entry name" value="DEXDc"/>
    <property type="match status" value="1"/>
</dbReference>
<dbReference type="Pfam" id="PF13091">
    <property type="entry name" value="PLDc_2"/>
    <property type="match status" value="1"/>
</dbReference>
<evidence type="ECO:0000259" key="2">
    <source>
        <dbReference type="PROSITE" id="PS51194"/>
    </source>
</evidence>
<dbReference type="GO" id="GO:0005829">
    <property type="term" value="C:cytosol"/>
    <property type="evidence" value="ECO:0007669"/>
    <property type="project" value="TreeGrafter"/>
</dbReference>
<dbReference type="OrthoDB" id="9802848at2"/>
<dbReference type="Pfam" id="PF11907">
    <property type="entry name" value="DUF3427"/>
    <property type="match status" value="1"/>
</dbReference>
<dbReference type="SUPFAM" id="SSF56024">
    <property type="entry name" value="Phospholipase D/nuclease"/>
    <property type="match status" value="1"/>
</dbReference>
<dbReference type="InterPro" id="IPR006935">
    <property type="entry name" value="Helicase/UvrB_N"/>
</dbReference>
<evidence type="ECO:0000313" key="4">
    <source>
        <dbReference type="Proteomes" id="UP000050898"/>
    </source>
</evidence>
<dbReference type="Proteomes" id="UP000050898">
    <property type="component" value="Unassembled WGS sequence"/>
</dbReference>
<evidence type="ECO:0000259" key="1">
    <source>
        <dbReference type="PROSITE" id="PS51192"/>
    </source>
</evidence>
<dbReference type="InterPro" id="IPR058403">
    <property type="entry name" value="DUF8090"/>
</dbReference>
<gene>
    <name evidence="3" type="ORF">FD00_GL001538</name>
</gene>
<dbReference type="InterPro" id="IPR021835">
    <property type="entry name" value="DUF3427"/>
</dbReference>
<dbReference type="Gene3D" id="3.40.50.300">
    <property type="entry name" value="P-loop containing nucleotide triphosphate hydrolases"/>
    <property type="match status" value="2"/>
</dbReference>
<name>A0A0R2EE02_9LACO</name>
<dbReference type="CDD" id="cd18032">
    <property type="entry name" value="DEXHc_RE_I_III_res"/>
    <property type="match status" value="1"/>
</dbReference>
<dbReference type="CDD" id="cd09204">
    <property type="entry name" value="PLDc_N_DEXD_b2"/>
    <property type="match status" value="1"/>
</dbReference>
<dbReference type="InterPro" id="IPR014001">
    <property type="entry name" value="Helicase_ATP-bd"/>
</dbReference>
<dbReference type="EMBL" id="AYYH01000004">
    <property type="protein sequence ID" value="KRN11050.1"/>
    <property type="molecule type" value="Genomic_DNA"/>
</dbReference>
<dbReference type="GO" id="GO:0005524">
    <property type="term" value="F:ATP binding"/>
    <property type="evidence" value="ECO:0007669"/>
    <property type="project" value="InterPro"/>
</dbReference>
<dbReference type="Pfam" id="PF26350">
    <property type="entry name" value="DUF8090"/>
    <property type="match status" value="1"/>
</dbReference>
<protein>
    <submittedName>
        <fullName evidence="3">DNA RNA helicase</fullName>
    </submittedName>
</protein>
<keyword evidence="3" id="KW-0378">Hydrolase</keyword>
<feature type="domain" description="Helicase ATP-binding" evidence="1">
    <location>
        <begin position="234"/>
        <end position="386"/>
    </location>
</feature>
<dbReference type="GO" id="GO:0003677">
    <property type="term" value="F:DNA binding"/>
    <property type="evidence" value="ECO:0007669"/>
    <property type="project" value="InterPro"/>
</dbReference>
<sequence length="966" mass="110841">MNNEDIKKNLLLAATVGFLDDSQPGATSELLPQLVSNQPHDTMWEHIRYELQTCQSFSFALAFITEDALTPLKVVLADLAVKGVSGRVLTSNYLAFNQPKVFEELLKIPNITVKIATQAGFHAKGYLFEHTDYHSMIIGSSNLTRAALLRNVEWNLHFSAFKDGAVTKQIVNQLEVEWQRAVKLTDQWIEEYRHTYNSTQQRRTTLNSVNQTSNNELAVVPNKMQREALIELAKLRAANEQRGLVISATGTGKTFLAAFDVQQVKPNKMLFVVHREQILQKSMVSFKRVLGGKDSDYGILSGNRNERQAKYLFATLQTLSKDGVLNSFAPDQFDYLLIDEAHRSGSETYRRILDYFTPAFCLGMTATPERTDDFSIYQLFDYNIAYEIRLQDALEEQMLTPFHYVGLQDYEYNGKLIDDKSPLRLLVAKERVDYVLKQLEYYGYSGKRVHGLIFCSNVLEAREIALLLTRKRHPAISLDGSDSISRRNQVVAQLEKGQIEYIVTVDIFNEGIDIPCLNQVVMLRNTQSSIVFIQQLGRGLRKYPGKEFLTIIDFIGNYKNNYLIPTALTGDITRSKDNARLELALQPIMGLSTINFTEVARQRIYDAIQVAKLDAFATLRADYQELKQKLGRIPLLMDFQRYGGVDAEVFAENNQLDSYASFLSKMKEPINLSEYEEKVLSFVTKELLNGMRKHELLLLKLLLEKKCVTGKDFARTLHQNNCYINAAVMQSVDDILSLSFFDIKSGRENKAEKYGSNPIVEHFEGKYKLNSMVSDSLQGESDFRNLFVDVITTGLYKTDNFRADQAFTYYQKYSRKDVCRLLNWSKDVSAPMYGYRVGKDTCPIFITYEKDNPEKNRSARYENEFFNTGLIKWYTRSPRHIDSKEVQQLLERDHNGNFKVQIQLFLKKSDAEGKKFYYLGKAQAVLDSVREQLINQDNKRPKAVVSMNLKLDEPIKYSHFINITKK</sequence>
<evidence type="ECO:0000313" key="3">
    <source>
        <dbReference type="EMBL" id="KRN11050.1"/>
    </source>
</evidence>
<dbReference type="InterPro" id="IPR001650">
    <property type="entry name" value="Helicase_C-like"/>
</dbReference>
<dbReference type="SUPFAM" id="SSF52540">
    <property type="entry name" value="P-loop containing nucleoside triphosphate hydrolases"/>
    <property type="match status" value="1"/>
</dbReference>
<reference evidence="3 4" key="1">
    <citation type="journal article" date="2015" name="Genome Announc.">
        <title>Expanding the biotechnology potential of lactobacilli through comparative genomics of 213 strains and associated genera.</title>
        <authorList>
            <person name="Sun Z."/>
            <person name="Harris H.M."/>
            <person name="McCann A."/>
            <person name="Guo C."/>
            <person name="Argimon S."/>
            <person name="Zhang W."/>
            <person name="Yang X."/>
            <person name="Jeffery I.B."/>
            <person name="Cooney J.C."/>
            <person name="Kagawa T.F."/>
            <person name="Liu W."/>
            <person name="Song Y."/>
            <person name="Salvetti E."/>
            <person name="Wrobel A."/>
            <person name="Rasinkangas P."/>
            <person name="Parkhill J."/>
            <person name="Rea M.C."/>
            <person name="O'Sullivan O."/>
            <person name="Ritari J."/>
            <person name="Douillard F.P."/>
            <person name="Paul Ross R."/>
            <person name="Yang R."/>
            <person name="Briner A.E."/>
            <person name="Felis G.E."/>
            <person name="de Vos W.M."/>
            <person name="Barrangou R."/>
            <person name="Klaenhammer T.R."/>
            <person name="Caufield P.W."/>
            <person name="Cui Y."/>
            <person name="Zhang H."/>
            <person name="O'Toole P.W."/>
        </authorList>
    </citation>
    <scope>NUCLEOTIDE SEQUENCE [LARGE SCALE GENOMIC DNA]</scope>
    <source>
        <strain evidence="3 4">DSM 20444</strain>
    </source>
</reference>